<reference evidence="4" key="2">
    <citation type="submission" date="2015-05" db="EMBL/GenBank/DDBJ databases">
        <authorList>
            <person name="Swarnkar M.K."/>
            <person name="Vyas P."/>
            <person name="Rahi P."/>
            <person name="Thakur R."/>
            <person name="Thakur N."/>
            <person name="Singh A.K."/>
            <person name="Gulati A."/>
        </authorList>
    </citation>
    <scope>NUCLEOTIDE SEQUENCE [LARGE SCALE GENOMIC DNA]</scope>
    <source>
        <strain evidence="4">745</strain>
    </source>
</reference>
<feature type="region of interest" description="Disordered" evidence="1">
    <location>
        <begin position="603"/>
        <end position="622"/>
    </location>
</feature>
<dbReference type="EMBL" id="CP011507">
    <property type="protein sequence ID" value="AKS10130.1"/>
    <property type="molecule type" value="Genomic_DNA"/>
</dbReference>
<dbReference type="InterPro" id="IPR054466">
    <property type="entry name" value="OspG_kinase"/>
</dbReference>
<accession>A0A0H5AK65</accession>
<sequence>MTLDNPAALKRAFGDSCDWKTLANQLLPIINDPRSSDAALANRLKNTTMNVCEDSSYSHEHALNSGDTVSLEAFIQGKGLNVPRTLAELGSLNQRVTRQAQVHPLGNFSGALSWPLPPSNRHQRSIVTLLQGTTTQLPGLPFADERKGTLGYLLSGSAVSNADLQRPTVAIEKLLGSPKALALGQAIQTQLGGYATDSSRNDYVLAAIHLGLDPESLEDPAQNTVAGFDLARQAHWGEGPQAVIDSLGRHLLEKGRVTAHTANLGARLLLAKTAPQFLVKDIPRSVTYGSLTWAQLAIATARIEADSPGRSLNLNYAQVLAYAEQVNTTPSALHDIRQKALADWGRANGLLTGTTPTQPEQDAVRVEFNRQIEALTTASSQAQTPIPSRREMALDALKAAFPDLDPKVFEAPSLARVFRVPGRTGQFPGMRSMLDIVMHGGKLGTHEHWESADKRIPAIRFCQLFESGTLDVADAFKGAYDGAITSIEKGQQGLADYLISTLPPQDRKNLEYGQLEFFHTNDYTMAMDLFSKPTLRTRGHTLRVKTTLDGEVNIYEIDTRRATVEKQNYWKTRYTPPYTEKNLHHTEANVISKTRLFDPFKDEADQARERSPSSADTPKFGSTRSDYIGRVFAKSLDLHNEDLMQQARGVTSFDKNAATNTAIGEFFLNLIPLRSAIVNFSNGNVADGLLDLGMDFIGLVTLGAGKVAQAGKAFSKGLFSLSGVAKAARFVGAATIEAFNPLGGVGDLAAGVAGLIKKGGSRLIAKSLEGVNKLRGASASYDLLKAASQQHGAAALGTFKVAGETVECGAALHKGQWYALDVNSQRPYGSPLDAFAANTHAINGAIQAKVIPQGAQLNNVLHSAFQLPESTISGLSRNSQGVYVAANGHQSYIRHTDHLGQSAVYEVRQVTRTEEGVVQARIYHNNRQTELLVQHVQGDQWQRLGAKGGYPFPVNNDCGREIGSGAEAVLYESRDGNSVYKCYDTEVESFDINAVRDQADYLNAYYGEGFAQAFTDMGDAYIKMKKLDGVSLKDLQHNSLPVEVRALLDDAIKSMEDKGIFQGDLHLGNFLYSAKDNKIYPVDISSRSSTRFTEGVPLPDDVRSEYDLEKGDLYYDFDKLLMAA</sequence>
<protein>
    <recommendedName>
        <fullName evidence="2">Kinase OspG kinase domain-containing protein</fullName>
    </recommendedName>
</protein>
<dbReference type="Proteomes" id="UP000036608">
    <property type="component" value="Chromosome"/>
</dbReference>
<proteinExistence type="predicted"/>
<feature type="domain" description="Kinase OspG kinase" evidence="2">
    <location>
        <begin position="962"/>
        <end position="1085"/>
    </location>
</feature>
<evidence type="ECO:0000313" key="4">
    <source>
        <dbReference type="Proteomes" id="UP000036608"/>
    </source>
</evidence>
<evidence type="ECO:0000259" key="2">
    <source>
        <dbReference type="Pfam" id="PF22303"/>
    </source>
</evidence>
<dbReference type="Gene3D" id="1.10.510.10">
    <property type="entry name" value="Transferase(Phosphotransferase) domain 1"/>
    <property type="match status" value="1"/>
</dbReference>
<evidence type="ECO:0000256" key="1">
    <source>
        <dbReference type="SAM" id="MobiDB-lite"/>
    </source>
</evidence>
<dbReference type="KEGG" id="ptv:AA957_06525"/>
<dbReference type="Gene3D" id="3.30.200.20">
    <property type="entry name" value="Phosphorylase Kinase, domain 1"/>
    <property type="match status" value="1"/>
</dbReference>
<feature type="compositionally biased region" description="Polar residues" evidence="1">
    <location>
        <begin position="612"/>
        <end position="622"/>
    </location>
</feature>
<reference evidence="3 4" key="1">
    <citation type="journal article" date="2015" name="Genome Announc.">
        <title>Complete Genome Sequence of the Rhizobacterium Pseudomonas trivialis Strain IHBB745 with Multiple Plant Growth-Promoting Activities and Tolerance to Desiccation and Alkalinity.</title>
        <authorList>
            <person name="Gulati A."/>
            <person name="Swarnkar M.K."/>
            <person name="Vyas P."/>
            <person name="Rahi P."/>
            <person name="Thakur R."/>
            <person name="Thakur N."/>
            <person name="Singh A.K."/>
        </authorList>
    </citation>
    <scope>NUCLEOTIDE SEQUENCE [LARGE SCALE GENOMIC DNA]</scope>
    <source>
        <strain evidence="4">745</strain>
    </source>
</reference>
<organism evidence="3 4">
    <name type="scientific">Pseudomonas trivialis</name>
    <dbReference type="NCBI Taxonomy" id="200450"/>
    <lineage>
        <taxon>Bacteria</taxon>
        <taxon>Pseudomonadati</taxon>
        <taxon>Pseudomonadota</taxon>
        <taxon>Gammaproteobacteria</taxon>
        <taxon>Pseudomonadales</taxon>
        <taxon>Pseudomonadaceae</taxon>
        <taxon>Pseudomonas</taxon>
    </lineage>
</organism>
<gene>
    <name evidence="3" type="ORF">AA957_06525</name>
</gene>
<name>A0A0H5AK65_9PSED</name>
<dbReference type="AlphaFoldDB" id="A0A0H5AK65"/>
<dbReference type="SUPFAM" id="SSF56112">
    <property type="entry name" value="Protein kinase-like (PK-like)"/>
    <property type="match status" value="1"/>
</dbReference>
<dbReference type="Pfam" id="PF22303">
    <property type="entry name" value="OspG_kinase"/>
    <property type="match status" value="1"/>
</dbReference>
<dbReference type="InterPro" id="IPR011009">
    <property type="entry name" value="Kinase-like_dom_sf"/>
</dbReference>
<dbReference type="PATRIC" id="fig|200450.3.peg.1351"/>
<evidence type="ECO:0000313" key="3">
    <source>
        <dbReference type="EMBL" id="AKS10130.1"/>
    </source>
</evidence>